<keyword evidence="2" id="KW-1133">Transmembrane helix</keyword>
<reference evidence="3" key="2">
    <citation type="journal article" date="2021" name="PeerJ">
        <title>Extensive microbial diversity within the chicken gut microbiome revealed by metagenomics and culture.</title>
        <authorList>
            <person name="Gilroy R."/>
            <person name="Ravi A."/>
            <person name="Getino M."/>
            <person name="Pursley I."/>
            <person name="Horton D.L."/>
            <person name="Alikhan N.F."/>
            <person name="Baker D."/>
            <person name="Gharbi K."/>
            <person name="Hall N."/>
            <person name="Watson M."/>
            <person name="Adriaenssens E.M."/>
            <person name="Foster-Nyarko E."/>
            <person name="Jarju S."/>
            <person name="Secka A."/>
            <person name="Antonio M."/>
            <person name="Oren A."/>
            <person name="Chaudhuri R.R."/>
            <person name="La Ragione R."/>
            <person name="Hildebrand F."/>
            <person name="Pallen M.J."/>
        </authorList>
    </citation>
    <scope>NUCLEOTIDE SEQUENCE</scope>
    <source>
        <strain evidence="3">14700</strain>
    </source>
</reference>
<keyword evidence="2" id="KW-0812">Transmembrane</keyword>
<keyword evidence="2" id="KW-0472">Membrane</keyword>
<comment type="caution">
    <text evidence="3">The sequence shown here is derived from an EMBL/GenBank/DDBJ whole genome shotgun (WGS) entry which is preliminary data.</text>
</comment>
<gene>
    <name evidence="3" type="ORF">IAA72_03080</name>
</gene>
<feature type="transmembrane region" description="Helical" evidence="2">
    <location>
        <begin position="64"/>
        <end position="84"/>
    </location>
</feature>
<evidence type="ECO:0000256" key="2">
    <source>
        <dbReference type="SAM" id="Phobius"/>
    </source>
</evidence>
<sequence length="124" mass="13953">MRKSTIVVLVLSILLLVAGLGLSVYGVYLDSPHYTAYRYGNGFYSYSVHYRMDFPGQGNGYTEFGRLVFDSGLIAMAIFVILYLNNRKDEKIGNEKAAAFDERDRADAKANAVDAEIHEEEKKE</sequence>
<evidence type="ECO:0000313" key="4">
    <source>
        <dbReference type="Proteomes" id="UP000810292"/>
    </source>
</evidence>
<feature type="region of interest" description="Disordered" evidence="1">
    <location>
        <begin position="103"/>
        <end position="124"/>
    </location>
</feature>
<accession>A0A9D9NCI6</accession>
<evidence type="ECO:0000256" key="1">
    <source>
        <dbReference type="SAM" id="MobiDB-lite"/>
    </source>
</evidence>
<name>A0A9D9NCI6_9SPIO</name>
<proteinExistence type="predicted"/>
<protein>
    <submittedName>
        <fullName evidence="3">Uncharacterized protein</fullName>
    </submittedName>
</protein>
<reference evidence="3" key="1">
    <citation type="submission" date="2020-10" db="EMBL/GenBank/DDBJ databases">
        <authorList>
            <person name="Gilroy R."/>
        </authorList>
    </citation>
    <scope>NUCLEOTIDE SEQUENCE</scope>
    <source>
        <strain evidence="3">14700</strain>
    </source>
</reference>
<evidence type="ECO:0000313" key="3">
    <source>
        <dbReference type="EMBL" id="MBO8468752.1"/>
    </source>
</evidence>
<dbReference type="EMBL" id="JADIMF010000049">
    <property type="protein sequence ID" value="MBO8468752.1"/>
    <property type="molecule type" value="Genomic_DNA"/>
</dbReference>
<dbReference type="AlphaFoldDB" id="A0A9D9NCI6"/>
<dbReference type="Proteomes" id="UP000810292">
    <property type="component" value="Unassembled WGS sequence"/>
</dbReference>
<organism evidence="3 4">
    <name type="scientific">Candidatus Ornithospirochaeta stercoravium</name>
    <dbReference type="NCBI Taxonomy" id="2840897"/>
    <lineage>
        <taxon>Bacteria</taxon>
        <taxon>Pseudomonadati</taxon>
        <taxon>Spirochaetota</taxon>
        <taxon>Spirochaetia</taxon>
        <taxon>Spirochaetales</taxon>
        <taxon>Spirochaetaceae</taxon>
        <taxon>Spirochaetaceae incertae sedis</taxon>
        <taxon>Candidatus Ornithospirochaeta</taxon>
    </lineage>
</organism>
<feature type="compositionally biased region" description="Basic and acidic residues" evidence="1">
    <location>
        <begin position="115"/>
        <end position="124"/>
    </location>
</feature>